<sequence length="268" mass="29591">MDYARSELETVTYLEKLFASAVSGNHEGTICLRPLGSLDRACASKLAVEYKMLLQANPNNEQALRIEQLSGQTSRTPKVLLSAARAQADAAERFEADFQARRRLVVAIGGRVPTERVSNIISEVESAKERAAEDETVFPKYQVVNAVERGAGGADSFRAEVTLQFANPEQRYIATEMLRMRKRFVFRMPLATTSKSFRELACDDNFRAKIIFQPARTSWGDAPAAAGRAAGCSASSPEDFAEFAHDESTDDELDVPPVDRWDADDESS</sequence>
<protein>
    <submittedName>
        <fullName evidence="2">Uncharacterized protein</fullName>
    </submittedName>
</protein>
<proteinExistence type="predicted"/>
<dbReference type="AlphaFoldDB" id="A0A7S0G7V2"/>
<gene>
    <name evidence="2" type="ORF">RMAR0315_LOCUS11929</name>
</gene>
<name>A0A7S0G7V2_9RHOD</name>
<reference evidence="2" key="1">
    <citation type="submission" date="2021-01" db="EMBL/GenBank/DDBJ databases">
        <authorList>
            <person name="Corre E."/>
            <person name="Pelletier E."/>
            <person name="Niang G."/>
            <person name="Scheremetjew M."/>
            <person name="Finn R."/>
            <person name="Kale V."/>
            <person name="Holt S."/>
            <person name="Cochrane G."/>
            <person name="Meng A."/>
            <person name="Brown T."/>
            <person name="Cohen L."/>
        </authorList>
    </citation>
    <scope>NUCLEOTIDE SEQUENCE</scope>
    <source>
        <strain evidence="2">UTEX LB 2760</strain>
    </source>
</reference>
<evidence type="ECO:0000313" key="2">
    <source>
        <dbReference type="EMBL" id="CAD8401925.1"/>
    </source>
</evidence>
<evidence type="ECO:0000256" key="1">
    <source>
        <dbReference type="SAM" id="MobiDB-lite"/>
    </source>
</evidence>
<organism evidence="2">
    <name type="scientific">Rhodosorus marinus</name>
    <dbReference type="NCBI Taxonomy" id="101924"/>
    <lineage>
        <taxon>Eukaryota</taxon>
        <taxon>Rhodophyta</taxon>
        <taxon>Stylonematophyceae</taxon>
        <taxon>Stylonematales</taxon>
        <taxon>Stylonemataceae</taxon>
        <taxon>Rhodosorus</taxon>
    </lineage>
</organism>
<feature type="region of interest" description="Disordered" evidence="1">
    <location>
        <begin position="244"/>
        <end position="268"/>
    </location>
</feature>
<dbReference type="EMBL" id="HBEK01021752">
    <property type="protein sequence ID" value="CAD8401925.1"/>
    <property type="molecule type" value="Transcribed_RNA"/>
</dbReference>
<accession>A0A7S0G7V2</accession>